<comment type="caution">
    <text evidence="2">The sequence shown here is derived from an EMBL/GenBank/DDBJ whole genome shotgun (WGS) entry which is preliminary data.</text>
</comment>
<sequence length="236" mass="27036">MEYRQSLGTILLLLLYSMPSHAADLQLNTFYSPPMVNKEGDLNSGITHHTITEIFHRANVDYDLQFTPKPRALKTAKLRLNTCSFPVTRSQLIEADFVWIGPVAISQYALYSKESSNHSLFSIRDAVYHKIVAYEDYAITKELEKQGYNLMQTKELEDGIRMLRRDGIDFWLSDIRSAKSLSNELDIPLTSNPFVFLTDIKYLACNKKIKIEDVNSLQKEINEMLSNGEISMSLND</sequence>
<dbReference type="SUPFAM" id="SSF53850">
    <property type="entry name" value="Periplasmic binding protein-like II"/>
    <property type="match status" value="1"/>
</dbReference>
<dbReference type="Proteomes" id="UP001139559">
    <property type="component" value="Unassembled WGS sequence"/>
</dbReference>
<evidence type="ECO:0000256" key="1">
    <source>
        <dbReference type="SAM" id="SignalP"/>
    </source>
</evidence>
<name>A0A9X2BFI6_9VIBR</name>
<gene>
    <name evidence="2" type="ORF">KP803_00765</name>
</gene>
<dbReference type="AlphaFoldDB" id="A0A9X2BFI6"/>
<dbReference type="Gene3D" id="3.40.190.10">
    <property type="entry name" value="Periplasmic binding protein-like II"/>
    <property type="match status" value="2"/>
</dbReference>
<organism evidence="2 3">
    <name type="scientific">Vibrio amylolyticus</name>
    <dbReference type="NCBI Taxonomy" id="2847292"/>
    <lineage>
        <taxon>Bacteria</taxon>
        <taxon>Pseudomonadati</taxon>
        <taxon>Pseudomonadota</taxon>
        <taxon>Gammaproteobacteria</taxon>
        <taxon>Vibrionales</taxon>
        <taxon>Vibrionaceae</taxon>
        <taxon>Vibrio</taxon>
    </lineage>
</organism>
<dbReference type="PANTHER" id="PTHR38834:SF3">
    <property type="entry name" value="SOLUTE-BINDING PROTEIN FAMILY 3_N-TERMINAL DOMAIN-CONTAINING PROTEIN"/>
    <property type="match status" value="1"/>
</dbReference>
<proteinExistence type="predicted"/>
<evidence type="ECO:0000313" key="2">
    <source>
        <dbReference type="EMBL" id="MCK6261799.1"/>
    </source>
</evidence>
<keyword evidence="3" id="KW-1185">Reference proteome</keyword>
<keyword evidence="1" id="KW-0732">Signal</keyword>
<feature type="chain" id="PRO_5040893872" description="Solute-binding protein family 3/N-terminal domain-containing protein" evidence="1">
    <location>
        <begin position="23"/>
        <end position="236"/>
    </location>
</feature>
<dbReference type="RefSeq" id="WP_248006922.1">
    <property type="nucleotide sequence ID" value="NZ_JAJHVV010000001.1"/>
</dbReference>
<evidence type="ECO:0008006" key="4">
    <source>
        <dbReference type="Google" id="ProtNLM"/>
    </source>
</evidence>
<accession>A0A9X2BFI6</accession>
<protein>
    <recommendedName>
        <fullName evidence="4">Solute-binding protein family 3/N-terminal domain-containing protein</fullName>
    </recommendedName>
</protein>
<reference evidence="2" key="1">
    <citation type="submission" date="2021-11" db="EMBL/GenBank/DDBJ databases">
        <title>Vibrio ZSDE26 sp. nov. and Vibrio ZSDZ34 sp. nov., isolated from coastal seawater in Qingdao.</title>
        <authorList>
            <person name="Zhang P."/>
        </authorList>
    </citation>
    <scope>NUCLEOTIDE SEQUENCE</scope>
    <source>
        <strain evidence="2">ZSDE26</strain>
    </source>
</reference>
<dbReference type="PANTHER" id="PTHR38834">
    <property type="entry name" value="PERIPLASMIC SUBSTRATE BINDING PROTEIN FAMILY 3"/>
    <property type="match status" value="1"/>
</dbReference>
<evidence type="ECO:0000313" key="3">
    <source>
        <dbReference type="Proteomes" id="UP001139559"/>
    </source>
</evidence>
<feature type="signal peptide" evidence="1">
    <location>
        <begin position="1"/>
        <end position="22"/>
    </location>
</feature>
<dbReference type="EMBL" id="JAJHVV010000001">
    <property type="protein sequence ID" value="MCK6261799.1"/>
    <property type="molecule type" value="Genomic_DNA"/>
</dbReference>